<dbReference type="InterPro" id="IPR002656">
    <property type="entry name" value="Acyl_transf_3_dom"/>
</dbReference>
<feature type="transmembrane region" description="Helical" evidence="1">
    <location>
        <begin position="86"/>
        <end position="107"/>
    </location>
</feature>
<evidence type="ECO:0000259" key="3">
    <source>
        <dbReference type="Pfam" id="PF19040"/>
    </source>
</evidence>
<dbReference type="GO" id="GO:0016747">
    <property type="term" value="F:acyltransferase activity, transferring groups other than amino-acyl groups"/>
    <property type="evidence" value="ECO:0007669"/>
    <property type="project" value="InterPro"/>
</dbReference>
<dbReference type="InterPro" id="IPR050879">
    <property type="entry name" value="Acyltransferase_3"/>
</dbReference>
<dbReference type="GO" id="GO:0009103">
    <property type="term" value="P:lipopolysaccharide biosynthetic process"/>
    <property type="evidence" value="ECO:0007669"/>
    <property type="project" value="TreeGrafter"/>
</dbReference>
<feature type="domain" description="SGNH" evidence="3">
    <location>
        <begin position="461"/>
        <end position="706"/>
    </location>
</feature>
<gene>
    <name evidence="4" type="ORF">DQ393_05975</name>
</gene>
<feature type="transmembrane region" description="Helical" evidence="1">
    <location>
        <begin position="365"/>
        <end position="386"/>
    </location>
</feature>
<accession>A0A329YFP3</accession>
<comment type="caution">
    <text evidence="4">The sequence shown here is derived from an EMBL/GenBank/DDBJ whole genome shotgun (WGS) entry which is preliminary data.</text>
</comment>
<dbReference type="Pfam" id="PF01757">
    <property type="entry name" value="Acyl_transf_3"/>
    <property type="match status" value="1"/>
</dbReference>
<protein>
    <submittedName>
        <fullName evidence="4">Acyltransferase</fullName>
    </submittedName>
</protein>
<proteinExistence type="predicted"/>
<evidence type="ECO:0000313" key="4">
    <source>
        <dbReference type="EMBL" id="RAX42387.1"/>
    </source>
</evidence>
<feature type="transmembrane region" description="Helical" evidence="1">
    <location>
        <begin position="301"/>
        <end position="324"/>
    </location>
</feature>
<keyword evidence="1" id="KW-0812">Transmembrane</keyword>
<evidence type="ECO:0000313" key="5">
    <source>
        <dbReference type="Proteomes" id="UP000251205"/>
    </source>
</evidence>
<evidence type="ECO:0000256" key="1">
    <source>
        <dbReference type="SAM" id="Phobius"/>
    </source>
</evidence>
<dbReference type="PANTHER" id="PTHR23028:SF53">
    <property type="entry name" value="ACYL_TRANSF_3 DOMAIN-CONTAINING PROTEIN"/>
    <property type="match status" value="1"/>
</dbReference>
<dbReference type="Proteomes" id="UP000251205">
    <property type="component" value="Unassembled WGS sequence"/>
</dbReference>
<dbReference type="InterPro" id="IPR043968">
    <property type="entry name" value="SGNH"/>
</dbReference>
<name>A0A329YFP3_RHITR</name>
<keyword evidence="4" id="KW-0012">Acyltransferase</keyword>
<dbReference type="GO" id="GO:0016020">
    <property type="term" value="C:membrane"/>
    <property type="evidence" value="ECO:0007669"/>
    <property type="project" value="TreeGrafter"/>
</dbReference>
<keyword evidence="1" id="KW-1133">Transmembrane helix</keyword>
<feature type="transmembrane region" description="Helical" evidence="1">
    <location>
        <begin position="128"/>
        <end position="147"/>
    </location>
</feature>
<organism evidence="4 5">
    <name type="scientific">Rhizobium tropici</name>
    <dbReference type="NCBI Taxonomy" id="398"/>
    <lineage>
        <taxon>Bacteria</taxon>
        <taxon>Pseudomonadati</taxon>
        <taxon>Pseudomonadota</taxon>
        <taxon>Alphaproteobacteria</taxon>
        <taxon>Hyphomicrobiales</taxon>
        <taxon>Rhizobiaceae</taxon>
        <taxon>Rhizobium/Agrobacterium group</taxon>
        <taxon>Rhizobium</taxon>
    </lineage>
</organism>
<dbReference type="Pfam" id="PF19040">
    <property type="entry name" value="SGNH"/>
    <property type="match status" value="1"/>
</dbReference>
<dbReference type="AlphaFoldDB" id="A0A329YFP3"/>
<feature type="transmembrane region" description="Helical" evidence="1">
    <location>
        <begin position="274"/>
        <end position="295"/>
    </location>
</feature>
<evidence type="ECO:0000259" key="2">
    <source>
        <dbReference type="Pfam" id="PF01757"/>
    </source>
</evidence>
<feature type="transmembrane region" description="Helical" evidence="1">
    <location>
        <begin position="398"/>
        <end position="418"/>
    </location>
</feature>
<feature type="domain" description="Acyltransferase 3" evidence="2">
    <location>
        <begin position="62"/>
        <end position="382"/>
    </location>
</feature>
<dbReference type="EMBL" id="QMKK01000022">
    <property type="protein sequence ID" value="RAX42387.1"/>
    <property type="molecule type" value="Genomic_DNA"/>
</dbReference>
<keyword evidence="1" id="KW-0472">Membrane</keyword>
<reference evidence="4 5" key="1">
    <citation type="submission" date="2018-06" db="EMBL/GenBank/DDBJ databases">
        <title>Whole Genome Sequence of an efficient microsymbiont, Rhizobium tropici.</title>
        <authorList>
            <person name="Srinivasan R."/>
            <person name="Singh H.V."/>
            <person name="Srivastava R."/>
            <person name="Kumari B."/>
            <person name="Radhakrishna A."/>
        </authorList>
    </citation>
    <scope>NUCLEOTIDE SEQUENCE [LARGE SCALE GENOMIC DNA]</scope>
    <source>
        <strain evidence="4 5">IGFRI Rhizo-19</strain>
    </source>
</reference>
<feature type="transmembrane region" description="Helical" evidence="1">
    <location>
        <begin position="199"/>
        <end position="230"/>
    </location>
</feature>
<keyword evidence="4" id="KW-0808">Transferase</keyword>
<dbReference type="PANTHER" id="PTHR23028">
    <property type="entry name" value="ACETYLTRANSFERASE"/>
    <property type="match status" value="1"/>
</dbReference>
<sequence length="715" mass="78436">MSGRATACLKDRISDQPVVALKNHPEERYEIRNCVAKSKKFDQRDCALKGSSRLSNLQYRPDIDGLRAIAVSSVVLYHAFPSLVGGGFIGVDIFFVISGYLITTILMKEIAGPGFSVLDFYERRARRIFPALAVVLLATIAFGKLVLFPNEMEELAKHAIGASFFAANFTLLNEAGYFDTESIYKPLLHTWSLAIEEQFYIFWPIVCVAMYRLRLGILFFTILILGSFAYSVFELPRDQAMAFYSPISRFWELAAGGALAFLHQRRNGRFSRPHPFGGVYSVSAAIILVLGLAFIRENQFPGAAALAPVLAAVLFIQSGQTALLNRTFLSAKPIVWVGRISYSLYLWHWPIISYLHIVSDVEPSIWTRLAAIGAAFALAAATFYFVEQPFRRRTGNAKPAITATTCLAAAASIAIFQLDLRQSAFAGVPNDNKTFLQVVEAMRSPCPFKVGSYTDCYDFTGGREPKAILLGDSHAGQLLPGLAQSSSIAPIQAFILNGGCPPLLGVERLAGGRPLDPYGDSGAKCSEINNARIGYAAASKASVVILAFVATEYNSNESHYENGADKYSYNGRNGGNLNVATLALADTVARLISAGKKVLLVGDNPTLTLANYRTCLLPTRPIKIGWTAENLSCTVDVDEAREQRASMMSEFSSLRDRYRDRVFIFDSQDHLCDNNGCPVQKDGQVFYRDRDHLSLTAGVIVGKALAKRIGYTLLK</sequence>
<dbReference type="OrthoDB" id="9796461at2"/>
<dbReference type="RefSeq" id="WP_112340873.1">
    <property type="nucleotide sequence ID" value="NZ_QMKK01000022.1"/>
</dbReference>